<dbReference type="EMBL" id="JAEKJZ010000001">
    <property type="protein sequence ID" value="MBN9670154.1"/>
    <property type="molecule type" value="Genomic_DNA"/>
</dbReference>
<dbReference type="Proteomes" id="UP000664096">
    <property type="component" value="Unassembled WGS sequence"/>
</dbReference>
<sequence>MSVAPWEANARRTPLMGKMRPAYKSAPAKFVNIFAPGAGSIPMLEQAARTKTASQHKNPANRIIDIAMSTPVERASNFSYIFYTLRKFLLFKRGFSGFSKRLPSCRIAPFSIPMKLKCRLDIASGGS</sequence>
<reference evidence="1" key="1">
    <citation type="submission" date="2020-12" db="EMBL/GenBank/DDBJ databases">
        <title>Oil enriched cultivation method for isolating marine PHA-producing bacteria.</title>
        <authorList>
            <person name="Zheng W."/>
            <person name="Yu S."/>
            <person name="Huang Y."/>
        </authorList>
    </citation>
    <scope>NUCLEOTIDE SEQUENCE</scope>
    <source>
        <strain evidence="1">SY-2-12</strain>
    </source>
</reference>
<organism evidence="1 2">
    <name type="scientific">Roseibium aggregatum</name>
    <dbReference type="NCBI Taxonomy" id="187304"/>
    <lineage>
        <taxon>Bacteria</taxon>
        <taxon>Pseudomonadati</taxon>
        <taxon>Pseudomonadota</taxon>
        <taxon>Alphaproteobacteria</taxon>
        <taxon>Hyphomicrobiales</taxon>
        <taxon>Stappiaceae</taxon>
        <taxon>Roseibium</taxon>
    </lineage>
</organism>
<evidence type="ECO:0000313" key="1">
    <source>
        <dbReference type="EMBL" id="MBN9670154.1"/>
    </source>
</evidence>
<dbReference type="RefSeq" id="WP_207139665.1">
    <property type="nucleotide sequence ID" value="NZ_JAEKJZ010000001.1"/>
</dbReference>
<protein>
    <submittedName>
        <fullName evidence="1">Uncharacterized protein</fullName>
    </submittedName>
</protein>
<gene>
    <name evidence="1" type="ORF">JF539_07370</name>
</gene>
<evidence type="ECO:0000313" key="2">
    <source>
        <dbReference type="Proteomes" id="UP000664096"/>
    </source>
</evidence>
<name>A0A939J3Z2_9HYPH</name>
<dbReference type="AlphaFoldDB" id="A0A939J3Z2"/>
<comment type="caution">
    <text evidence="1">The sequence shown here is derived from an EMBL/GenBank/DDBJ whole genome shotgun (WGS) entry which is preliminary data.</text>
</comment>
<accession>A0A939J3Z2</accession>
<proteinExistence type="predicted"/>